<comment type="caution">
    <text evidence="2">The sequence shown here is derived from an EMBL/GenBank/DDBJ whole genome shotgun (WGS) entry which is preliminary data.</text>
</comment>
<gene>
    <name evidence="2" type="ORF">FWK35_00013324</name>
</gene>
<dbReference type="OrthoDB" id="8197607at2759"/>
<reference evidence="2 3" key="1">
    <citation type="submission" date="2019-08" db="EMBL/GenBank/DDBJ databases">
        <title>Whole genome of Aphis craccivora.</title>
        <authorList>
            <person name="Voronova N.V."/>
            <person name="Shulinski R.S."/>
            <person name="Bandarenka Y.V."/>
            <person name="Zhorov D.G."/>
            <person name="Warner D."/>
        </authorList>
    </citation>
    <scope>NUCLEOTIDE SEQUENCE [LARGE SCALE GENOMIC DNA]</scope>
    <source>
        <strain evidence="2">180601</strain>
        <tissue evidence="2">Whole Body</tissue>
    </source>
</reference>
<dbReference type="EMBL" id="VUJU01000538">
    <property type="protein sequence ID" value="KAF0769762.1"/>
    <property type="molecule type" value="Genomic_DNA"/>
</dbReference>
<feature type="non-terminal residue" evidence="2">
    <location>
        <position position="762"/>
    </location>
</feature>
<dbReference type="Proteomes" id="UP000478052">
    <property type="component" value="Unassembled WGS sequence"/>
</dbReference>
<feature type="region of interest" description="Disordered" evidence="1">
    <location>
        <begin position="645"/>
        <end position="672"/>
    </location>
</feature>
<organism evidence="2 3">
    <name type="scientific">Aphis craccivora</name>
    <name type="common">Cowpea aphid</name>
    <dbReference type="NCBI Taxonomy" id="307492"/>
    <lineage>
        <taxon>Eukaryota</taxon>
        <taxon>Metazoa</taxon>
        <taxon>Ecdysozoa</taxon>
        <taxon>Arthropoda</taxon>
        <taxon>Hexapoda</taxon>
        <taxon>Insecta</taxon>
        <taxon>Pterygota</taxon>
        <taxon>Neoptera</taxon>
        <taxon>Paraneoptera</taxon>
        <taxon>Hemiptera</taxon>
        <taxon>Sternorrhyncha</taxon>
        <taxon>Aphidomorpha</taxon>
        <taxon>Aphidoidea</taxon>
        <taxon>Aphididae</taxon>
        <taxon>Aphidini</taxon>
        <taxon>Aphis</taxon>
        <taxon>Aphis</taxon>
    </lineage>
</organism>
<feature type="compositionally biased region" description="Polar residues" evidence="1">
    <location>
        <begin position="691"/>
        <end position="713"/>
    </location>
</feature>
<feature type="compositionally biased region" description="Polar residues" evidence="1">
    <location>
        <begin position="645"/>
        <end position="655"/>
    </location>
</feature>
<name>A0A6G0ZG04_APHCR</name>
<protein>
    <submittedName>
        <fullName evidence="2">Protein PF14 0175-like</fullName>
    </submittedName>
</protein>
<evidence type="ECO:0000313" key="2">
    <source>
        <dbReference type="EMBL" id="KAF0769762.1"/>
    </source>
</evidence>
<sequence>MRELPMASRQSVSSILKPPKVRAPLKEIETVDQDADENTATFSKRKVSFSGMNKIKMYNTGATSLTVHQAPMFDEQISILSDSSNAEKPKISGKFEKSDAQISIESTNCTNFEDNGRIIIEYESPNDNMEMTEALSGKILSDTIYTIDNNGSEHISYNSDYSENNMEFTEAIKVGQILTGDNSCDLSSTKMSETLVDESDEESVSQFDLLPSTPLSNVPIQNTLNISSSSSCMDFTCANTKSNLSCNTQSSNMELTCMTKSLKSFWSNDNYKSMSMELTQLPDRQTIEDNCELIYEYSEHSISMGSNTSCEIQEKSSCELDIVQTEKSEKNNSNYQTIDCVLDNSNNGEENMIEELSLSMVSMDIDPTLEGNAFDISYVNVDNPLKVENEQKLSTIPTTATVENSCNLKQSVLDNYSNIIDICNQNNESGLSILPTGSSFVVNMSPENNINKYVEEEKLLQQTLHDHTSVLDKNQYLENKSIIVENNLQKKYSRKTMIHTCPLIDQENSHENEDTSGTVKNNQQKHYSRKSKSIVPTTVFNDDISDDASVVVEENQQEEYSRKSIASTIDFNDDISDTSVLVEENQQEKYSRKSIAPTTVFNDDMSDTSVVVEENQQENYTRKSIAPTTVFNDDISDTSVVVEENQQGDNGTLDTSVPLEENQQKKYSRKSIAPTTVFNDDISDTSVVVEENQQGDNGSLDTSVSLEENQQENYTRKSIAPTTVFNNDISDTSVALKENQQEDNGTLDMSVALEENQQENYT</sequence>
<evidence type="ECO:0000313" key="3">
    <source>
        <dbReference type="Proteomes" id="UP000478052"/>
    </source>
</evidence>
<evidence type="ECO:0000256" key="1">
    <source>
        <dbReference type="SAM" id="MobiDB-lite"/>
    </source>
</evidence>
<feature type="region of interest" description="Disordered" evidence="1">
    <location>
        <begin position="507"/>
        <end position="531"/>
    </location>
</feature>
<keyword evidence="3" id="KW-1185">Reference proteome</keyword>
<feature type="compositionally biased region" description="Polar residues" evidence="1">
    <location>
        <begin position="515"/>
        <end position="525"/>
    </location>
</feature>
<accession>A0A6G0ZG04</accession>
<proteinExistence type="predicted"/>
<dbReference type="AlphaFoldDB" id="A0A6G0ZG04"/>
<feature type="region of interest" description="Disordered" evidence="1">
    <location>
        <begin position="691"/>
        <end position="719"/>
    </location>
</feature>